<keyword evidence="8 15" id="KW-0547">Nucleotide-binding</keyword>
<reference evidence="18 19" key="2">
    <citation type="journal article" date="2016" name="ISME J.">
        <title>Characterization of the first cultured representative of Verrucomicrobia subdivision 5 indicates the proposal of a novel phylum.</title>
        <authorList>
            <person name="Spring S."/>
            <person name="Bunk B."/>
            <person name="Sproer C."/>
            <person name="Schumann P."/>
            <person name="Rohde M."/>
            <person name="Tindall B.J."/>
            <person name="Klenk H.P."/>
        </authorList>
    </citation>
    <scope>NUCLEOTIDE SEQUENCE [LARGE SCALE GENOMIC DNA]</scope>
    <source>
        <strain evidence="18 19">L21-Fru-AB</strain>
    </source>
</reference>
<dbReference type="Pfam" id="PF00586">
    <property type="entry name" value="AIRS"/>
    <property type="match status" value="1"/>
</dbReference>
<evidence type="ECO:0000256" key="5">
    <source>
        <dbReference type="ARBA" id="ARBA00020367"/>
    </source>
</evidence>
<dbReference type="GO" id="GO:0005524">
    <property type="term" value="F:ATP binding"/>
    <property type="evidence" value="ECO:0007669"/>
    <property type="project" value="UniProtKB-KW"/>
</dbReference>
<evidence type="ECO:0000256" key="10">
    <source>
        <dbReference type="ARBA" id="ARBA00022840"/>
    </source>
</evidence>
<feature type="domain" description="PurM-like N-terminal" evidence="16">
    <location>
        <begin position="53"/>
        <end position="162"/>
    </location>
</feature>
<evidence type="ECO:0000256" key="11">
    <source>
        <dbReference type="ARBA" id="ARBA00031908"/>
    </source>
</evidence>
<dbReference type="AlphaFoldDB" id="A0A0G3EJM7"/>
<keyword evidence="7 15" id="KW-0436">Ligase</keyword>
<dbReference type="FunFam" id="3.90.650.10:FF:000011">
    <property type="entry name" value="Phosphoribosylformylglycinamidine cyclo-ligase"/>
    <property type="match status" value="1"/>
</dbReference>
<dbReference type="Proteomes" id="UP000035268">
    <property type="component" value="Chromosome"/>
</dbReference>
<dbReference type="Gene3D" id="3.90.650.10">
    <property type="entry name" value="PurM-like C-terminal domain"/>
    <property type="match status" value="1"/>
</dbReference>
<evidence type="ECO:0000313" key="19">
    <source>
        <dbReference type="Proteomes" id="UP000035268"/>
    </source>
</evidence>
<reference evidence="19" key="1">
    <citation type="submission" date="2015-02" db="EMBL/GenBank/DDBJ databases">
        <title>Description and complete genome sequence of the first cultured representative of the subdivision 5 of the Verrucomicrobia phylum.</title>
        <authorList>
            <person name="Spring S."/>
            <person name="Bunk B."/>
            <person name="Sproer C."/>
            <person name="Klenk H.-P."/>
        </authorList>
    </citation>
    <scope>NUCLEOTIDE SEQUENCE [LARGE SCALE GENOMIC DNA]</scope>
    <source>
        <strain evidence="19">L21-Fru-AB</strain>
    </source>
</reference>
<dbReference type="InterPro" id="IPR036921">
    <property type="entry name" value="PurM-like_N_sf"/>
</dbReference>
<protein>
    <recommendedName>
        <fullName evidence="5 15">Phosphoribosylformylglycinamidine cyclo-ligase</fullName>
        <ecNumber evidence="4 15">6.3.3.1</ecNumber>
    </recommendedName>
    <alternativeName>
        <fullName evidence="12 15">AIR synthase</fullName>
    </alternativeName>
    <alternativeName>
        <fullName evidence="13 15">AIRS</fullName>
    </alternativeName>
    <alternativeName>
        <fullName evidence="11 15">Phosphoribosyl-aminoimidazole synthetase</fullName>
    </alternativeName>
</protein>
<comment type="subcellular location">
    <subcellularLocation>
        <location evidence="1 15">Cytoplasm</location>
    </subcellularLocation>
</comment>
<comment type="catalytic activity">
    <reaction evidence="14 15">
        <text>2-formamido-N(1)-(5-O-phospho-beta-D-ribosyl)acetamidine + ATP = 5-amino-1-(5-phospho-beta-D-ribosyl)imidazole + ADP + phosphate + H(+)</text>
        <dbReference type="Rhea" id="RHEA:23032"/>
        <dbReference type="ChEBI" id="CHEBI:15378"/>
        <dbReference type="ChEBI" id="CHEBI:30616"/>
        <dbReference type="ChEBI" id="CHEBI:43474"/>
        <dbReference type="ChEBI" id="CHEBI:137981"/>
        <dbReference type="ChEBI" id="CHEBI:147287"/>
        <dbReference type="ChEBI" id="CHEBI:456216"/>
        <dbReference type="EC" id="6.3.3.1"/>
    </reaction>
</comment>
<dbReference type="Pfam" id="PF02769">
    <property type="entry name" value="AIRS_C"/>
    <property type="match status" value="1"/>
</dbReference>
<evidence type="ECO:0000256" key="7">
    <source>
        <dbReference type="ARBA" id="ARBA00022598"/>
    </source>
</evidence>
<keyword evidence="19" id="KW-1185">Reference proteome</keyword>
<dbReference type="PANTHER" id="PTHR10520">
    <property type="entry name" value="TRIFUNCTIONAL PURINE BIOSYNTHETIC PROTEIN ADENOSINE-3-RELATED"/>
    <property type="match status" value="1"/>
</dbReference>
<evidence type="ECO:0000256" key="12">
    <source>
        <dbReference type="ARBA" id="ARBA00032931"/>
    </source>
</evidence>
<keyword evidence="6 15" id="KW-0963">Cytoplasm</keyword>
<sequence length="343" mass="37157">MSDQNNSAYARAGVSIDTMDEALKRVGRQVKSTHTEGVVPAPGAFGGLFRSPGRDSLLVSSVDGVGTKLKVAAMAGRHDTVGRDLVNHCVNDILTQGARPLFFLDYLGTARLEPGVFNDVIRGFSRACRENGCALLGGETAEMPGLYPEGEYDLVGAIVGAVEKKKRITGRDIRPGDVLIGLPSTGLHTNGYTLARHVIFEQAGRKPDDLLPGTRTTFAEALLRVHRSYLRPVTQLMESVTLRGIAHLTGGGFIDNIPRILPGEVDAVVERGTWRIPPIFEFMAEAGEVSEDEMYRVFNMGIGMVLIVRPEEAEHALTQLREMKAGAKRIGTVESGRGHTRLV</sequence>
<evidence type="ECO:0000259" key="17">
    <source>
        <dbReference type="Pfam" id="PF02769"/>
    </source>
</evidence>
<dbReference type="STRING" id="1307763.L21SP4_01077"/>
<evidence type="ECO:0000256" key="4">
    <source>
        <dbReference type="ARBA" id="ARBA00013047"/>
    </source>
</evidence>
<dbReference type="GO" id="GO:0005829">
    <property type="term" value="C:cytosol"/>
    <property type="evidence" value="ECO:0007669"/>
    <property type="project" value="TreeGrafter"/>
</dbReference>
<dbReference type="Gene3D" id="3.30.1330.10">
    <property type="entry name" value="PurM-like, N-terminal domain"/>
    <property type="match status" value="1"/>
</dbReference>
<proteinExistence type="inferred from homology"/>
<evidence type="ECO:0000256" key="13">
    <source>
        <dbReference type="ARBA" id="ARBA00033093"/>
    </source>
</evidence>
<dbReference type="UniPathway" id="UPA00074">
    <property type="reaction ID" value="UER00129"/>
</dbReference>
<dbReference type="InterPro" id="IPR010918">
    <property type="entry name" value="PurM-like_C_dom"/>
</dbReference>
<evidence type="ECO:0000256" key="8">
    <source>
        <dbReference type="ARBA" id="ARBA00022741"/>
    </source>
</evidence>
<feature type="domain" description="PurM-like C-terminal" evidence="17">
    <location>
        <begin position="174"/>
        <end position="339"/>
    </location>
</feature>
<comment type="pathway">
    <text evidence="2 15">Purine metabolism; IMP biosynthesis via de novo pathway; 5-amino-1-(5-phospho-D-ribosyl)imidazole from N(2)-formyl-N(1)-(5-phospho-D-ribosyl)glycinamide: step 2/2.</text>
</comment>
<evidence type="ECO:0000256" key="14">
    <source>
        <dbReference type="ARBA" id="ARBA00049057"/>
    </source>
</evidence>
<evidence type="ECO:0000256" key="9">
    <source>
        <dbReference type="ARBA" id="ARBA00022755"/>
    </source>
</evidence>
<dbReference type="OrthoDB" id="9802507at2"/>
<dbReference type="InterPro" id="IPR036676">
    <property type="entry name" value="PurM-like_C_sf"/>
</dbReference>
<dbReference type="PATRIC" id="fig|1609981.3.peg.1125"/>
<evidence type="ECO:0000256" key="2">
    <source>
        <dbReference type="ARBA" id="ARBA00004686"/>
    </source>
</evidence>
<evidence type="ECO:0000256" key="6">
    <source>
        <dbReference type="ARBA" id="ARBA00022490"/>
    </source>
</evidence>
<evidence type="ECO:0000259" key="16">
    <source>
        <dbReference type="Pfam" id="PF00586"/>
    </source>
</evidence>
<dbReference type="GO" id="GO:0006189">
    <property type="term" value="P:'de novo' IMP biosynthetic process"/>
    <property type="evidence" value="ECO:0007669"/>
    <property type="project" value="UniProtKB-UniRule"/>
</dbReference>
<dbReference type="CDD" id="cd02196">
    <property type="entry name" value="PurM"/>
    <property type="match status" value="1"/>
</dbReference>
<gene>
    <name evidence="15 18" type="primary">purM</name>
    <name evidence="18" type="ORF">L21SP4_01077</name>
</gene>
<dbReference type="EMBL" id="CP010904">
    <property type="protein sequence ID" value="AKJ64329.1"/>
    <property type="molecule type" value="Genomic_DNA"/>
</dbReference>
<keyword evidence="9 15" id="KW-0658">Purine biosynthesis</keyword>
<dbReference type="RefSeq" id="WP_052882969.1">
    <property type="nucleotide sequence ID" value="NZ_CP010904.1"/>
</dbReference>
<dbReference type="InterPro" id="IPR004733">
    <property type="entry name" value="PurM_cligase"/>
</dbReference>
<comment type="similarity">
    <text evidence="3 15">Belongs to the AIR synthase family.</text>
</comment>
<dbReference type="SUPFAM" id="SSF56042">
    <property type="entry name" value="PurM C-terminal domain-like"/>
    <property type="match status" value="1"/>
</dbReference>
<dbReference type="HAMAP" id="MF_00741">
    <property type="entry name" value="AIRS"/>
    <property type="match status" value="1"/>
</dbReference>
<accession>A0A0G3EJM7</accession>
<name>A0A0G3EJM7_9BACT</name>
<dbReference type="GO" id="GO:0004641">
    <property type="term" value="F:phosphoribosylformylglycinamidine cyclo-ligase activity"/>
    <property type="evidence" value="ECO:0007669"/>
    <property type="project" value="UniProtKB-UniRule"/>
</dbReference>
<dbReference type="GO" id="GO:0046084">
    <property type="term" value="P:adenine biosynthetic process"/>
    <property type="evidence" value="ECO:0007669"/>
    <property type="project" value="TreeGrafter"/>
</dbReference>
<dbReference type="GO" id="GO:0004637">
    <property type="term" value="F:phosphoribosylamine-glycine ligase activity"/>
    <property type="evidence" value="ECO:0007669"/>
    <property type="project" value="TreeGrafter"/>
</dbReference>
<evidence type="ECO:0000256" key="1">
    <source>
        <dbReference type="ARBA" id="ARBA00004496"/>
    </source>
</evidence>
<dbReference type="SUPFAM" id="SSF55326">
    <property type="entry name" value="PurM N-terminal domain-like"/>
    <property type="match status" value="1"/>
</dbReference>
<dbReference type="EC" id="6.3.3.1" evidence="4 15"/>
<dbReference type="NCBIfam" id="TIGR00878">
    <property type="entry name" value="purM"/>
    <property type="match status" value="1"/>
</dbReference>
<dbReference type="KEGG" id="vbl:L21SP4_01077"/>
<evidence type="ECO:0000256" key="3">
    <source>
        <dbReference type="ARBA" id="ARBA00010280"/>
    </source>
</evidence>
<dbReference type="InterPro" id="IPR016188">
    <property type="entry name" value="PurM-like_N"/>
</dbReference>
<organism evidence="18 19">
    <name type="scientific">Kiritimatiella glycovorans</name>
    <dbReference type="NCBI Taxonomy" id="1307763"/>
    <lineage>
        <taxon>Bacteria</taxon>
        <taxon>Pseudomonadati</taxon>
        <taxon>Kiritimatiellota</taxon>
        <taxon>Kiritimatiellia</taxon>
        <taxon>Kiritimatiellales</taxon>
        <taxon>Kiritimatiellaceae</taxon>
        <taxon>Kiritimatiella</taxon>
    </lineage>
</organism>
<evidence type="ECO:0000313" key="18">
    <source>
        <dbReference type="EMBL" id="AKJ64329.1"/>
    </source>
</evidence>
<evidence type="ECO:0000256" key="15">
    <source>
        <dbReference type="HAMAP-Rule" id="MF_00741"/>
    </source>
</evidence>
<keyword evidence="10 15" id="KW-0067">ATP-binding</keyword>
<dbReference type="PANTHER" id="PTHR10520:SF12">
    <property type="entry name" value="TRIFUNCTIONAL PURINE BIOSYNTHETIC PROTEIN ADENOSINE-3"/>
    <property type="match status" value="1"/>
</dbReference>